<proteinExistence type="predicted"/>
<comment type="caution">
    <text evidence="3">The sequence shown here is derived from an EMBL/GenBank/DDBJ whole genome shotgun (WGS) entry which is preliminary data.</text>
</comment>
<dbReference type="OrthoDB" id="9909019at2759"/>
<feature type="compositionally biased region" description="Pro residues" evidence="1">
    <location>
        <begin position="122"/>
        <end position="135"/>
    </location>
</feature>
<feature type="transmembrane region" description="Helical" evidence="2">
    <location>
        <begin position="371"/>
        <end position="397"/>
    </location>
</feature>
<evidence type="ECO:0000256" key="2">
    <source>
        <dbReference type="SAM" id="Phobius"/>
    </source>
</evidence>
<keyword evidence="2" id="KW-0812">Transmembrane</keyword>
<feature type="compositionally biased region" description="Polar residues" evidence="1">
    <location>
        <begin position="255"/>
        <end position="273"/>
    </location>
</feature>
<evidence type="ECO:0000256" key="1">
    <source>
        <dbReference type="SAM" id="MobiDB-lite"/>
    </source>
</evidence>
<dbReference type="OMA" id="DSPWAFI"/>
<feature type="compositionally biased region" description="Low complexity" evidence="1">
    <location>
        <begin position="136"/>
        <end position="147"/>
    </location>
</feature>
<keyword evidence="4" id="KW-1185">Reference proteome</keyword>
<feature type="region of interest" description="Disordered" evidence="1">
    <location>
        <begin position="251"/>
        <end position="273"/>
    </location>
</feature>
<feature type="region of interest" description="Disordered" evidence="1">
    <location>
        <begin position="289"/>
        <end position="309"/>
    </location>
</feature>
<evidence type="ECO:0000313" key="4">
    <source>
        <dbReference type="Proteomes" id="UP000184267"/>
    </source>
</evidence>
<reference evidence="3 4" key="1">
    <citation type="submission" date="2016-10" db="EMBL/GenBank/DDBJ databases">
        <title>Genome sequence of the basidiomycete white-rot fungus Trametes pubescens.</title>
        <authorList>
            <person name="Makela M.R."/>
            <person name="Granchi Z."/>
            <person name="Peng M."/>
            <person name="De Vries R.P."/>
            <person name="Grigoriev I."/>
            <person name="Riley R."/>
            <person name="Hilden K."/>
        </authorList>
    </citation>
    <scope>NUCLEOTIDE SEQUENCE [LARGE SCALE GENOMIC DNA]</scope>
    <source>
        <strain evidence="3 4">FBCC735</strain>
    </source>
</reference>
<feature type="transmembrane region" description="Helical" evidence="2">
    <location>
        <begin position="457"/>
        <end position="477"/>
    </location>
</feature>
<keyword evidence="2" id="KW-1133">Transmembrane helix</keyword>
<dbReference type="STRING" id="154538.A0A1M2VM18"/>
<feature type="transmembrane region" description="Helical" evidence="2">
    <location>
        <begin position="409"/>
        <end position="437"/>
    </location>
</feature>
<feature type="compositionally biased region" description="Polar residues" evidence="1">
    <location>
        <begin position="66"/>
        <end position="79"/>
    </location>
</feature>
<feature type="compositionally biased region" description="Basic and acidic residues" evidence="1">
    <location>
        <begin position="164"/>
        <end position="182"/>
    </location>
</feature>
<gene>
    <name evidence="3" type="ORF">TRAPUB_375</name>
</gene>
<accession>A0A1M2VM18</accession>
<dbReference type="Proteomes" id="UP000184267">
    <property type="component" value="Unassembled WGS sequence"/>
</dbReference>
<feature type="compositionally biased region" description="Polar residues" evidence="1">
    <location>
        <begin position="8"/>
        <end position="27"/>
    </location>
</feature>
<dbReference type="EMBL" id="MNAD01001019">
    <property type="protein sequence ID" value="OJT08649.1"/>
    <property type="molecule type" value="Genomic_DNA"/>
</dbReference>
<feature type="compositionally biased region" description="Polar residues" evidence="1">
    <location>
        <begin position="35"/>
        <end position="44"/>
    </location>
</feature>
<organism evidence="3 4">
    <name type="scientific">Trametes pubescens</name>
    <name type="common">White-rot fungus</name>
    <dbReference type="NCBI Taxonomy" id="154538"/>
    <lineage>
        <taxon>Eukaryota</taxon>
        <taxon>Fungi</taxon>
        <taxon>Dikarya</taxon>
        <taxon>Basidiomycota</taxon>
        <taxon>Agaricomycotina</taxon>
        <taxon>Agaricomycetes</taxon>
        <taxon>Polyporales</taxon>
        <taxon>Polyporaceae</taxon>
        <taxon>Trametes</taxon>
    </lineage>
</organism>
<evidence type="ECO:0000313" key="3">
    <source>
        <dbReference type="EMBL" id="OJT08649.1"/>
    </source>
</evidence>
<dbReference type="AlphaFoldDB" id="A0A1M2VM18"/>
<feature type="region of interest" description="Disordered" evidence="1">
    <location>
        <begin position="200"/>
        <end position="233"/>
    </location>
</feature>
<protein>
    <submittedName>
        <fullName evidence="3">Uncharacterized protein</fullName>
    </submittedName>
</protein>
<feature type="region of interest" description="Disordered" evidence="1">
    <location>
        <begin position="1"/>
        <end position="147"/>
    </location>
</feature>
<feature type="region of interest" description="Disordered" evidence="1">
    <location>
        <begin position="164"/>
        <end position="185"/>
    </location>
</feature>
<sequence length="572" mass="61425">MATPHSLPISSPKRTVTQLPFSPSQASVGPPSLPGINTSISGFSKHSAGSMPGSPTTLAHHRAGSAVSSRTRLPQTPTHHNLPELPIGPSASMPILQPRPTAGTTHVGGIVPSSSFFHPSRPNYPAPSPTPPLPRPSTTDSVSSVGGTPADVLRLAALGGAYPRDRISEGTDSADHSAEDVKSSTLVPSLRTASMKYSREPLLPIGNGPTEMSGAANRPTVQTNPYGRNENAGSRMRDSFEKLFKRRFSLEGSRRSPTTPVHPGPSTTFGLQSRSADISPVNFELNVDGTDLSPTSPGHHKHSLSPLQGSSTSLNHASFIATPPTHMDPPLSATPILDSRTGKPMRNYQLHPSRNRFFLGGRLLTGGDSPWAFIASLIVVLSITGIWFGTTCVWWWMNESPAVAAVGAYMCLLTISSMFATVTTLILVICTTALHLYLLTRKYHLSFHRALGTSQGVGSAVAFCISILVIWPVMALLSYHLRLLLLNVTTIEQIRNQAHKSLVPGPAPPNPFSHGSWRRNLVYMLCRPAGQSWLDARGIATEDKREVNPGLLREDDWGAEDIEHGMDRGKGE</sequence>
<name>A0A1M2VM18_TRAPU</name>
<keyword evidence="2" id="KW-0472">Membrane</keyword>